<sequence length="179" mass="20269">MTNKSTSIPKPVNEPILTYLPGSIEKTSLKAKLHELKSQQIEVPLIIGGEEIKTGQMGEMRLPHDHQHLLGSFHKAGEKEVKMAIDSALTAWKIWSKTSMEDRAIIFLKAADLLAGPWRDTINAATMLNMSKNAFQAEVDAACEMIDFFRFNAWYSQELREHQPMYSPEGMQNTLELRP</sequence>
<dbReference type="AlphaFoldDB" id="A0A382QR21"/>
<dbReference type="InterPro" id="IPR016161">
    <property type="entry name" value="Ald_DH/histidinol_DH"/>
</dbReference>
<keyword evidence="2" id="KW-0520">NAD</keyword>
<accession>A0A382QR21</accession>
<dbReference type="GO" id="GO:0010133">
    <property type="term" value="P:L-proline catabolic process to L-glutamate"/>
    <property type="evidence" value="ECO:0007669"/>
    <property type="project" value="TreeGrafter"/>
</dbReference>
<protein>
    <recommendedName>
        <fullName evidence="3">Aldehyde dehydrogenase domain-containing protein</fullName>
    </recommendedName>
</protein>
<organism evidence="4">
    <name type="scientific">marine metagenome</name>
    <dbReference type="NCBI Taxonomy" id="408172"/>
    <lineage>
        <taxon>unclassified sequences</taxon>
        <taxon>metagenomes</taxon>
        <taxon>ecological metagenomes</taxon>
    </lineage>
</organism>
<gene>
    <name evidence="4" type="ORF">METZ01_LOCUS340828</name>
</gene>
<name>A0A382QR21_9ZZZZ</name>
<evidence type="ECO:0000313" key="4">
    <source>
        <dbReference type="EMBL" id="SVC87974.1"/>
    </source>
</evidence>
<dbReference type="EMBL" id="UINC01116319">
    <property type="protein sequence ID" value="SVC87974.1"/>
    <property type="molecule type" value="Genomic_DNA"/>
</dbReference>
<dbReference type="PANTHER" id="PTHR42862:SF1">
    <property type="entry name" value="DELTA-1-PYRROLINE-5-CARBOXYLATE DEHYDROGENASE 2, ISOFORM A-RELATED"/>
    <property type="match status" value="1"/>
</dbReference>
<evidence type="ECO:0000259" key="3">
    <source>
        <dbReference type="Pfam" id="PF00171"/>
    </source>
</evidence>
<dbReference type="GO" id="GO:0009898">
    <property type="term" value="C:cytoplasmic side of plasma membrane"/>
    <property type="evidence" value="ECO:0007669"/>
    <property type="project" value="TreeGrafter"/>
</dbReference>
<dbReference type="SUPFAM" id="SSF53720">
    <property type="entry name" value="ALDH-like"/>
    <property type="match status" value="1"/>
</dbReference>
<proteinExistence type="predicted"/>
<dbReference type="InterPro" id="IPR016162">
    <property type="entry name" value="Ald_DH_N"/>
</dbReference>
<dbReference type="Gene3D" id="3.40.605.10">
    <property type="entry name" value="Aldehyde Dehydrogenase, Chain A, domain 1"/>
    <property type="match status" value="1"/>
</dbReference>
<dbReference type="InterPro" id="IPR050485">
    <property type="entry name" value="Proline_metab_enzyme"/>
</dbReference>
<feature type="non-terminal residue" evidence="4">
    <location>
        <position position="179"/>
    </location>
</feature>
<reference evidence="4" key="1">
    <citation type="submission" date="2018-05" db="EMBL/GenBank/DDBJ databases">
        <authorList>
            <person name="Lanie J.A."/>
            <person name="Ng W.-L."/>
            <person name="Kazmierczak K.M."/>
            <person name="Andrzejewski T.M."/>
            <person name="Davidsen T.M."/>
            <person name="Wayne K.J."/>
            <person name="Tettelin H."/>
            <person name="Glass J.I."/>
            <person name="Rusch D."/>
            <person name="Podicherti R."/>
            <person name="Tsui H.-C.T."/>
            <person name="Winkler M.E."/>
        </authorList>
    </citation>
    <scope>NUCLEOTIDE SEQUENCE</scope>
</reference>
<keyword evidence="1" id="KW-0560">Oxidoreductase</keyword>
<dbReference type="InterPro" id="IPR015590">
    <property type="entry name" value="Aldehyde_DH_dom"/>
</dbReference>
<dbReference type="GO" id="GO:0003842">
    <property type="term" value="F:L-glutamate gamma-semialdehyde dehydrogenase activity"/>
    <property type="evidence" value="ECO:0007669"/>
    <property type="project" value="TreeGrafter"/>
</dbReference>
<dbReference type="PANTHER" id="PTHR42862">
    <property type="entry name" value="DELTA-1-PYRROLINE-5-CARBOXYLATE DEHYDROGENASE 1, ISOFORM A-RELATED"/>
    <property type="match status" value="1"/>
</dbReference>
<dbReference type="Pfam" id="PF00171">
    <property type="entry name" value="Aldedh"/>
    <property type="match status" value="1"/>
</dbReference>
<evidence type="ECO:0000256" key="1">
    <source>
        <dbReference type="ARBA" id="ARBA00023002"/>
    </source>
</evidence>
<evidence type="ECO:0000256" key="2">
    <source>
        <dbReference type="ARBA" id="ARBA00023027"/>
    </source>
</evidence>
<feature type="domain" description="Aldehyde dehydrogenase" evidence="3">
    <location>
        <begin position="62"/>
        <end position="173"/>
    </location>
</feature>